<keyword evidence="2" id="KW-1185">Reference proteome</keyword>
<dbReference type="RefSeq" id="WP_062708437.1">
    <property type="nucleotide sequence ID" value="NZ_LLZG01000361.1"/>
</dbReference>
<sequence>MALPKFAQRYEVGDAWLADCSAHPALVRGVWDGEALAPIPSGGHWLVAETRLATGYPVLTRIRAEHRGPVLADPELDKLWWLVPLGAAEELADVRQLVVQPAGWCLHCPPTGWQLEGRMWITRPDGSGQLTDPAILAAAFGPGGHRLPAEAS</sequence>
<organism evidence="1 2">
    <name type="scientific">Streptomyces regalis</name>
    <dbReference type="NCBI Taxonomy" id="68262"/>
    <lineage>
        <taxon>Bacteria</taxon>
        <taxon>Bacillati</taxon>
        <taxon>Actinomycetota</taxon>
        <taxon>Actinomycetes</taxon>
        <taxon>Kitasatosporales</taxon>
        <taxon>Streptomycetaceae</taxon>
        <taxon>Streptomyces</taxon>
    </lineage>
</organism>
<comment type="caution">
    <text evidence="1">The sequence shown here is derived from an EMBL/GenBank/DDBJ whole genome shotgun (WGS) entry which is preliminary data.</text>
</comment>
<dbReference type="EMBL" id="LLZG01000361">
    <property type="protein sequence ID" value="KUL26622.1"/>
    <property type="molecule type" value="Genomic_DNA"/>
</dbReference>
<dbReference type="Proteomes" id="UP000053923">
    <property type="component" value="Unassembled WGS sequence"/>
</dbReference>
<proteinExistence type="predicted"/>
<reference evidence="2" key="1">
    <citation type="submission" date="2015-10" db="EMBL/GenBank/DDBJ databases">
        <authorList>
            <person name="Ju K.-S."/>
            <person name="Doroghazi J.R."/>
            <person name="Metcalf W.W."/>
        </authorList>
    </citation>
    <scope>NUCLEOTIDE SEQUENCE [LARGE SCALE GENOMIC DNA]</scope>
    <source>
        <strain evidence="2">NRRL 3151</strain>
    </source>
</reference>
<accession>A0A124G8P6</accession>
<dbReference type="OrthoDB" id="4213492at2"/>
<protein>
    <submittedName>
        <fullName evidence="1">Uncharacterized protein</fullName>
    </submittedName>
</protein>
<evidence type="ECO:0000313" key="2">
    <source>
        <dbReference type="Proteomes" id="UP000053923"/>
    </source>
</evidence>
<dbReference type="AlphaFoldDB" id="A0A124G8P6"/>
<gene>
    <name evidence="1" type="ORF">ADL12_32200</name>
</gene>
<name>A0A124G8P6_9ACTN</name>
<evidence type="ECO:0000313" key="1">
    <source>
        <dbReference type="EMBL" id="KUL26622.1"/>
    </source>
</evidence>